<keyword evidence="1" id="KW-0732">Signal</keyword>
<evidence type="ECO:0000313" key="2">
    <source>
        <dbReference type="EMBL" id="WNM40931.1"/>
    </source>
</evidence>
<proteinExistence type="predicted"/>
<dbReference type="PROSITE" id="PS51257">
    <property type="entry name" value="PROKAR_LIPOPROTEIN"/>
    <property type="match status" value="1"/>
</dbReference>
<name>A0ABZ0A062_9ACTN</name>
<sequence>MRCTRPRPYLAVLALPLVALVGLAACSRPETGPAAPTGARPATPASEVAVAAPTEQATAAPSRTMTDPCSLVSKQEAEKLAGTALQDGVAAPVSCTYTGPVTGPTAQVEVYVGDGAKKQLDIDRQLGHKLDPVSGLGDEAFVEDGWVFFSKSGVWVSIHLVRLDDPAKYRKPMQELARTVATRV</sequence>
<accession>A0ABZ0A062</accession>
<evidence type="ECO:0000313" key="3">
    <source>
        <dbReference type="Proteomes" id="UP001303001"/>
    </source>
</evidence>
<keyword evidence="3" id="KW-1185">Reference proteome</keyword>
<dbReference type="Pfam" id="PF12079">
    <property type="entry name" value="DUF3558"/>
    <property type="match status" value="1"/>
</dbReference>
<dbReference type="Proteomes" id="UP001303001">
    <property type="component" value="Chromosome"/>
</dbReference>
<evidence type="ECO:0000256" key="1">
    <source>
        <dbReference type="SAM" id="SignalP"/>
    </source>
</evidence>
<gene>
    <name evidence="2" type="ORF">RMN56_06155</name>
</gene>
<dbReference type="RefSeq" id="WP_313722868.1">
    <property type="nucleotide sequence ID" value="NZ_CP134876.1"/>
</dbReference>
<feature type="signal peptide" evidence="1">
    <location>
        <begin position="1"/>
        <end position="24"/>
    </location>
</feature>
<organism evidence="2 3">
    <name type="scientific">Micromonospora halotolerans</name>
    <dbReference type="NCBI Taxonomy" id="709879"/>
    <lineage>
        <taxon>Bacteria</taxon>
        <taxon>Bacillati</taxon>
        <taxon>Actinomycetota</taxon>
        <taxon>Actinomycetes</taxon>
        <taxon>Micromonosporales</taxon>
        <taxon>Micromonosporaceae</taxon>
        <taxon>Micromonospora</taxon>
    </lineage>
</organism>
<dbReference type="EMBL" id="CP134876">
    <property type="protein sequence ID" value="WNM40931.1"/>
    <property type="molecule type" value="Genomic_DNA"/>
</dbReference>
<reference evidence="2 3" key="1">
    <citation type="submission" date="2023-09" db="EMBL/GenBank/DDBJ databases">
        <title>Micromonospora halotolerans DSM 45598 genome sequence.</title>
        <authorList>
            <person name="Mo P."/>
        </authorList>
    </citation>
    <scope>NUCLEOTIDE SEQUENCE [LARGE SCALE GENOMIC DNA]</scope>
    <source>
        <strain evidence="2 3">DSM 45598</strain>
    </source>
</reference>
<feature type="chain" id="PRO_5045348265" evidence="1">
    <location>
        <begin position="25"/>
        <end position="184"/>
    </location>
</feature>
<protein>
    <submittedName>
        <fullName evidence="2">DUF3558 family protein</fullName>
    </submittedName>
</protein>
<dbReference type="InterPro" id="IPR024520">
    <property type="entry name" value="DUF3558"/>
</dbReference>